<dbReference type="Pfam" id="PF08501">
    <property type="entry name" value="Shikimate_dh_N"/>
    <property type="match status" value="1"/>
</dbReference>
<sequence>KTHPEIPLIALNMGEHGKLSRITNRFMTPVSSPALPVVAAPGQLSAADIRRGLSLIGEIEPKKFYLFGSPISQSRSPALHNALFAQSGLPHEYGLFETTEAKDIEKIIRAPNFGGGSVTIPLKLDVMELLDHVDPAARTIGAVNTIVPTPTADGKTILTGFNTDWQGMTIALQFAGAEGNNGVLKEAAMVIGGGGTARAAIYALHKMGYSPIYLVGRNTSKLQKLADSFDASCNIEVLSDTEQVSKLSPDRHPVVAIGTIPGDSPIDPAMRETLCSLFEAGNNPRDIPGPDDKAKVLLEMAYKPRVTSLMQLAENSGWKTVPGLEALVGQGVHQFKHWTDITPLHDFSRRAVLGDEA</sequence>
<dbReference type="GO" id="GO:0005737">
    <property type="term" value="C:cytoplasm"/>
    <property type="evidence" value="ECO:0007669"/>
    <property type="project" value="InterPro"/>
</dbReference>
<dbReference type="InterPro" id="IPR013708">
    <property type="entry name" value="Shikimate_DH-bd_N"/>
</dbReference>
<dbReference type="GO" id="GO:0019632">
    <property type="term" value="P:shikimate metabolic process"/>
    <property type="evidence" value="ECO:0007669"/>
    <property type="project" value="TreeGrafter"/>
</dbReference>
<dbReference type="GO" id="GO:0009423">
    <property type="term" value="P:chorismate biosynthetic process"/>
    <property type="evidence" value="ECO:0007669"/>
    <property type="project" value="TreeGrafter"/>
</dbReference>
<protein>
    <submittedName>
        <fullName evidence="2">AROM pentafunctional protein, ARO1</fullName>
    </submittedName>
</protein>
<evidence type="ECO:0000259" key="1">
    <source>
        <dbReference type="Pfam" id="PF08501"/>
    </source>
</evidence>
<dbReference type="NCBIfam" id="TIGR01809">
    <property type="entry name" value="Shik-DH-AROM"/>
    <property type="match status" value="1"/>
</dbReference>
<dbReference type="GO" id="GO:0003855">
    <property type="term" value="F:3-dehydroquinate dehydratase activity"/>
    <property type="evidence" value="ECO:0007669"/>
    <property type="project" value="InterPro"/>
</dbReference>
<dbReference type="AlphaFoldDB" id="A0A9P8F9U4"/>
<feature type="non-terminal residue" evidence="2">
    <location>
        <position position="357"/>
    </location>
</feature>
<dbReference type="Gene3D" id="3.40.50.720">
    <property type="entry name" value="NAD(P)-binding Rossmann-like Domain"/>
    <property type="match status" value="1"/>
</dbReference>
<dbReference type="PANTHER" id="PTHR21089:SF1">
    <property type="entry name" value="BIFUNCTIONAL 3-DEHYDROQUINATE DEHYDRATASE_SHIKIMATE DEHYDROGENASE, CHLOROPLASTIC"/>
    <property type="match status" value="1"/>
</dbReference>
<dbReference type="GO" id="GO:0004764">
    <property type="term" value="F:shikimate 3-dehydrogenase (NADP+) activity"/>
    <property type="evidence" value="ECO:0007669"/>
    <property type="project" value="InterPro"/>
</dbReference>
<proteinExistence type="predicted"/>
<keyword evidence="3" id="KW-1185">Reference proteome</keyword>
<dbReference type="InterPro" id="IPR010110">
    <property type="entry name" value="Shikimate_DH_AroM-type"/>
</dbReference>
<dbReference type="InterPro" id="IPR001381">
    <property type="entry name" value="DHquinase_I"/>
</dbReference>
<name>A0A9P8F9U4_AURME</name>
<dbReference type="EMBL" id="JAHFXS010004215">
    <property type="protein sequence ID" value="KAG9956705.1"/>
    <property type="molecule type" value="Genomic_DNA"/>
</dbReference>
<organism evidence="2 3">
    <name type="scientific">Aureobasidium melanogenum</name>
    <name type="common">Aureobasidium pullulans var. melanogenum</name>
    <dbReference type="NCBI Taxonomy" id="46634"/>
    <lineage>
        <taxon>Eukaryota</taxon>
        <taxon>Fungi</taxon>
        <taxon>Dikarya</taxon>
        <taxon>Ascomycota</taxon>
        <taxon>Pezizomycotina</taxon>
        <taxon>Dothideomycetes</taxon>
        <taxon>Dothideomycetidae</taxon>
        <taxon>Dothideales</taxon>
        <taxon>Saccotheciaceae</taxon>
        <taxon>Aureobasidium</taxon>
    </lineage>
</organism>
<feature type="non-terminal residue" evidence="2">
    <location>
        <position position="1"/>
    </location>
</feature>
<feature type="domain" description="Shikimate dehydrogenase substrate binding N-terminal" evidence="1">
    <location>
        <begin position="66"/>
        <end position="146"/>
    </location>
</feature>
<evidence type="ECO:0000313" key="3">
    <source>
        <dbReference type="Proteomes" id="UP000729357"/>
    </source>
</evidence>
<dbReference type="InterPro" id="IPR022893">
    <property type="entry name" value="Shikimate_DH_fam"/>
</dbReference>
<dbReference type="InterPro" id="IPR036291">
    <property type="entry name" value="NAD(P)-bd_dom_sf"/>
</dbReference>
<dbReference type="SUPFAM" id="SSF53223">
    <property type="entry name" value="Aminoacid dehydrogenase-like, N-terminal domain"/>
    <property type="match status" value="1"/>
</dbReference>
<dbReference type="InterPro" id="IPR013785">
    <property type="entry name" value="Aldolase_TIM"/>
</dbReference>
<evidence type="ECO:0000313" key="2">
    <source>
        <dbReference type="EMBL" id="KAG9956705.1"/>
    </source>
</evidence>
<reference evidence="2" key="2">
    <citation type="submission" date="2021-08" db="EMBL/GenBank/DDBJ databases">
        <authorList>
            <person name="Gostincar C."/>
            <person name="Sun X."/>
            <person name="Song Z."/>
            <person name="Gunde-Cimerman N."/>
        </authorList>
    </citation>
    <scope>NUCLEOTIDE SEQUENCE</scope>
    <source>
        <strain evidence="2">EXF-9298</strain>
    </source>
</reference>
<dbReference type="Gene3D" id="3.40.50.10860">
    <property type="entry name" value="Leucine Dehydrogenase, chain A, domain 1"/>
    <property type="match status" value="1"/>
</dbReference>
<dbReference type="SUPFAM" id="SSF51569">
    <property type="entry name" value="Aldolase"/>
    <property type="match status" value="1"/>
</dbReference>
<dbReference type="Pfam" id="PF01487">
    <property type="entry name" value="DHquinase_I"/>
    <property type="match status" value="1"/>
</dbReference>
<comment type="caution">
    <text evidence="2">The sequence shown here is derived from an EMBL/GenBank/DDBJ whole genome shotgun (WGS) entry which is preliminary data.</text>
</comment>
<dbReference type="Gene3D" id="3.20.20.70">
    <property type="entry name" value="Aldolase class I"/>
    <property type="match status" value="1"/>
</dbReference>
<dbReference type="CDD" id="cd01065">
    <property type="entry name" value="NAD_bind_Shikimate_DH"/>
    <property type="match status" value="1"/>
</dbReference>
<dbReference type="InterPro" id="IPR046346">
    <property type="entry name" value="Aminoacid_DH-like_N_sf"/>
</dbReference>
<accession>A0A9P8F9U4</accession>
<dbReference type="Proteomes" id="UP000729357">
    <property type="component" value="Unassembled WGS sequence"/>
</dbReference>
<gene>
    <name evidence="2" type="ORF">KCU98_g17299</name>
</gene>
<dbReference type="SUPFAM" id="SSF51735">
    <property type="entry name" value="NAD(P)-binding Rossmann-fold domains"/>
    <property type="match status" value="1"/>
</dbReference>
<reference evidence="2" key="1">
    <citation type="journal article" date="2021" name="J Fungi (Basel)">
        <title>Virulence traits and population genomics of the black yeast Aureobasidium melanogenum.</title>
        <authorList>
            <person name="Cernosa A."/>
            <person name="Sun X."/>
            <person name="Gostincar C."/>
            <person name="Fang C."/>
            <person name="Gunde-Cimerman N."/>
            <person name="Song Z."/>
        </authorList>
    </citation>
    <scope>NUCLEOTIDE SEQUENCE</scope>
    <source>
        <strain evidence="2">EXF-9298</strain>
    </source>
</reference>
<dbReference type="PANTHER" id="PTHR21089">
    <property type="entry name" value="SHIKIMATE DEHYDROGENASE"/>
    <property type="match status" value="1"/>
</dbReference>